<protein>
    <submittedName>
        <fullName evidence="1">Uncharacterized protein</fullName>
    </submittedName>
</protein>
<name>A0A9P0HDM6_NEZVI</name>
<gene>
    <name evidence="1" type="ORF">NEZAVI_LOCUS9228</name>
</gene>
<dbReference type="Proteomes" id="UP001152798">
    <property type="component" value="Chromosome 4"/>
</dbReference>
<sequence length="52" mass="5918">MKVESIITRRCLLSPKMIICVEHHDASNSQRDLTSVHRGPVYIKITEIVSVI</sequence>
<accession>A0A9P0HDM6</accession>
<dbReference type="AlphaFoldDB" id="A0A9P0HDM6"/>
<reference evidence="1" key="1">
    <citation type="submission" date="2022-01" db="EMBL/GenBank/DDBJ databases">
        <authorList>
            <person name="King R."/>
        </authorList>
    </citation>
    <scope>NUCLEOTIDE SEQUENCE</scope>
</reference>
<evidence type="ECO:0000313" key="2">
    <source>
        <dbReference type="Proteomes" id="UP001152798"/>
    </source>
</evidence>
<evidence type="ECO:0000313" key="1">
    <source>
        <dbReference type="EMBL" id="CAH1399872.1"/>
    </source>
</evidence>
<dbReference type="EMBL" id="OV725080">
    <property type="protein sequence ID" value="CAH1399872.1"/>
    <property type="molecule type" value="Genomic_DNA"/>
</dbReference>
<keyword evidence="2" id="KW-1185">Reference proteome</keyword>
<proteinExistence type="predicted"/>
<organism evidence="1 2">
    <name type="scientific">Nezara viridula</name>
    <name type="common">Southern green stink bug</name>
    <name type="synonym">Cimex viridulus</name>
    <dbReference type="NCBI Taxonomy" id="85310"/>
    <lineage>
        <taxon>Eukaryota</taxon>
        <taxon>Metazoa</taxon>
        <taxon>Ecdysozoa</taxon>
        <taxon>Arthropoda</taxon>
        <taxon>Hexapoda</taxon>
        <taxon>Insecta</taxon>
        <taxon>Pterygota</taxon>
        <taxon>Neoptera</taxon>
        <taxon>Paraneoptera</taxon>
        <taxon>Hemiptera</taxon>
        <taxon>Heteroptera</taxon>
        <taxon>Panheteroptera</taxon>
        <taxon>Pentatomomorpha</taxon>
        <taxon>Pentatomoidea</taxon>
        <taxon>Pentatomidae</taxon>
        <taxon>Pentatominae</taxon>
        <taxon>Nezara</taxon>
    </lineage>
</organism>